<reference evidence="2 3" key="1">
    <citation type="submission" date="2018-01" db="EMBL/GenBank/DDBJ databases">
        <title>Draft genome Sequence of streptomyces globosus LZH-48.</title>
        <authorList>
            <person name="Ran K."/>
            <person name="Li Z."/>
            <person name="Wei S."/>
            <person name="Dong R."/>
        </authorList>
    </citation>
    <scope>NUCLEOTIDE SEQUENCE [LARGE SCALE GENOMIC DNA]</scope>
    <source>
        <strain evidence="2 3">LZH-48</strain>
        <plasmid evidence="2 3">unnamed2</plasmid>
    </source>
</reference>
<sequence length="82" mass="8225">MPCPCPALPCPALPCPALPCPALPCAALRCPHRVSAPSPRLLLRGPMSALPATPEGRSSVCGTPSECPKSPATPVIRGGSST</sequence>
<dbReference type="EMBL" id="CP030864">
    <property type="protein sequence ID" value="AXE28123.1"/>
    <property type="molecule type" value="Genomic_DNA"/>
</dbReference>
<evidence type="ECO:0000313" key="3">
    <source>
        <dbReference type="Proteomes" id="UP000252004"/>
    </source>
</evidence>
<name>A0A344UB52_9ACTN</name>
<keyword evidence="2" id="KW-0614">Plasmid</keyword>
<dbReference type="KEGG" id="sgz:C0216_32030"/>
<accession>A0A344UB52</accession>
<protein>
    <submittedName>
        <fullName evidence="2">Uncharacterized protein</fullName>
    </submittedName>
</protein>
<organism evidence="2 3">
    <name type="scientific">Streptomyces globosus</name>
    <dbReference type="NCBI Taxonomy" id="68209"/>
    <lineage>
        <taxon>Bacteria</taxon>
        <taxon>Bacillati</taxon>
        <taxon>Actinomycetota</taxon>
        <taxon>Actinomycetes</taxon>
        <taxon>Kitasatosporales</taxon>
        <taxon>Streptomycetaceae</taxon>
        <taxon>Streptomyces</taxon>
    </lineage>
</organism>
<geneLocation type="plasmid" evidence="2 3">
    <name>unnamed2</name>
</geneLocation>
<feature type="region of interest" description="Disordered" evidence="1">
    <location>
        <begin position="41"/>
        <end position="82"/>
    </location>
</feature>
<evidence type="ECO:0000313" key="2">
    <source>
        <dbReference type="EMBL" id="AXE28123.1"/>
    </source>
</evidence>
<gene>
    <name evidence="2" type="ORF">C0216_32030</name>
</gene>
<keyword evidence="3" id="KW-1185">Reference proteome</keyword>
<proteinExistence type="predicted"/>
<dbReference type="AlphaFoldDB" id="A0A344UB52"/>
<evidence type="ECO:0000256" key="1">
    <source>
        <dbReference type="SAM" id="MobiDB-lite"/>
    </source>
</evidence>
<dbReference type="Proteomes" id="UP000252004">
    <property type="component" value="Plasmid unnamed2"/>
</dbReference>